<dbReference type="RefSeq" id="WP_152714402.1">
    <property type="nucleotide sequence ID" value="NZ_VOSJ01000125.1"/>
</dbReference>
<dbReference type="AlphaFoldDB" id="A0A5N7MN77"/>
<reference evidence="1 2" key="1">
    <citation type="journal article" date="2019" name="Syst. Appl. Microbiol.">
        <title>Microvirga tunisiensis sp. nov., a root nodule symbiotic bacterium isolated from Lupinus micranthus and L. luteus grown in Northern Tunisia.</title>
        <authorList>
            <person name="Msaddak A."/>
            <person name="Rejili M."/>
            <person name="Duran D."/>
            <person name="Mars M."/>
            <person name="Palacios J.M."/>
            <person name="Ruiz-Argueso T."/>
            <person name="Rey L."/>
            <person name="Imperial J."/>
        </authorList>
    </citation>
    <scope>NUCLEOTIDE SEQUENCE [LARGE SCALE GENOMIC DNA]</scope>
    <source>
        <strain evidence="1 2">Lmie10</strain>
    </source>
</reference>
<organism evidence="1 2">
    <name type="scientific">Microvirga tunisiensis</name>
    <dbReference type="NCBI Taxonomy" id="2108360"/>
    <lineage>
        <taxon>Bacteria</taxon>
        <taxon>Pseudomonadati</taxon>
        <taxon>Pseudomonadota</taxon>
        <taxon>Alphaproteobacteria</taxon>
        <taxon>Hyphomicrobiales</taxon>
        <taxon>Methylobacteriaceae</taxon>
        <taxon>Microvirga</taxon>
    </lineage>
</organism>
<name>A0A5N7MN77_9HYPH</name>
<sequence>MSDWIDFDQWHNCARMERPGFVFEVRNGEGRSLLTPCTVPLQLPFEWRSPPVDFRLVEAPKPRRSNPIPKPQI</sequence>
<protein>
    <submittedName>
        <fullName evidence="1">Uncharacterized protein</fullName>
    </submittedName>
</protein>
<proteinExistence type="predicted"/>
<evidence type="ECO:0000313" key="2">
    <source>
        <dbReference type="Proteomes" id="UP000403266"/>
    </source>
</evidence>
<keyword evidence="2" id="KW-1185">Reference proteome</keyword>
<comment type="caution">
    <text evidence="1">The sequence shown here is derived from an EMBL/GenBank/DDBJ whole genome shotgun (WGS) entry which is preliminary data.</text>
</comment>
<evidence type="ECO:0000313" key="1">
    <source>
        <dbReference type="EMBL" id="MPR28100.1"/>
    </source>
</evidence>
<dbReference type="OrthoDB" id="8020294at2"/>
<accession>A0A5N7MN77</accession>
<gene>
    <name evidence="1" type="ORF">FS320_23790</name>
</gene>
<dbReference type="EMBL" id="VOSK01000124">
    <property type="protein sequence ID" value="MPR28100.1"/>
    <property type="molecule type" value="Genomic_DNA"/>
</dbReference>
<dbReference type="Proteomes" id="UP000403266">
    <property type="component" value="Unassembled WGS sequence"/>
</dbReference>